<dbReference type="EMBL" id="QXDJ01000001">
    <property type="protein sequence ID" value="RII35834.1"/>
    <property type="molecule type" value="Genomic_DNA"/>
</dbReference>
<evidence type="ECO:0000256" key="1">
    <source>
        <dbReference type="ARBA" id="ARBA00023015"/>
    </source>
</evidence>
<dbReference type="InterPro" id="IPR036388">
    <property type="entry name" value="WH-like_DNA-bd_sf"/>
</dbReference>
<dbReference type="PANTHER" id="PTHR42756">
    <property type="entry name" value="TRANSCRIPTIONAL REGULATOR, MARR"/>
    <property type="match status" value="1"/>
</dbReference>
<dbReference type="Proteomes" id="UP000265930">
    <property type="component" value="Unassembled WGS sequence"/>
</dbReference>
<feature type="domain" description="HTH marR-type" evidence="4">
    <location>
        <begin position="7"/>
        <end position="141"/>
    </location>
</feature>
<dbReference type="GO" id="GO:0003677">
    <property type="term" value="F:DNA binding"/>
    <property type="evidence" value="ECO:0007669"/>
    <property type="project" value="UniProtKB-KW"/>
</dbReference>
<dbReference type="RefSeq" id="WP_119365377.1">
    <property type="nucleotide sequence ID" value="NZ_QXDJ01000001.1"/>
</dbReference>
<comment type="caution">
    <text evidence="5">The sequence shown here is derived from an EMBL/GenBank/DDBJ whole genome shotgun (WGS) entry which is preliminary data.</text>
</comment>
<reference evidence="5 6" key="1">
    <citation type="submission" date="2018-08" db="EMBL/GenBank/DDBJ databases">
        <title>Genome of Clostridium chromiireducens C1, DSM12136.</title>
        <authorList>
            <person name="Xing M."/>
            <person name="Wei Y."/>
            <person name="Ang E.L."/>
            <person name="Zhao H."/>
            <person name="Zhang Y."/>
        </authorList>
    </citation>
    <scope>NUCLEOTIDE SEQUENCE [LARGE SCALE GENOMIC DNA]</scope>
    <source>
        <strain evidence="5 6">C1</strain>
    </source>
</reference>
<dbReference type="AlphaFoldDB" id="A0A399IS06"/>
<sequence length="146" mass="17055">MDEYLKGLNIIDLLSLKHRKLRKEVMKAWLKKNGNEVSDTESHMLGMLEIKSMTVAEVARKMNITRQAAHKSAKKLIEQNYIKMIPIEGNKRDKLIVLTKKGDEYSTEMLKIKRQIEEEISENIGSETVEMFKNYLMKDWISSHSK</sequence>
<dbReference type="SMART" id="SM00347">
    <property type="entry name" value="HTH_MARR"/>
    <property type="match status" value="1"/>
</dbReference>
<evidence type="ECO:0000256" key="3">
    <source>
        <dbReference type="ARBA" id="ARBA00023163"/>
    </source>
</evidence>
<keyword evidence="1" id="KW-0805">Transcription regulation</keyword>
<accession>A0A399IS06</accession>
<dbReference type="SUPFAM" id="SSF46785">
    <property type="entry name" value="Winged helix' DNA-binding domain"/>
    <property type="match status" value="1"/>
</dbReference>
<evidence type="ECO:0000313" key="5">
    <source>
        <dbReference type="EMBL" id="RII35834.1"/>
    </source>
</evidence>
<name>A0A399IS06_9CLOT</name>
<dbReference type="PANTHER" id="PTHR42756:SF1">
    <property type="entry name" value="TRANSCRIPTIONAL REPRESSOR OF EMRAB OPERON"/>
    <property type="match status" value="1"/>
</dbReference>
<dbReference type="InterPro" id="IPR036390">
    <property type="entry name" value="WH_DNA-bd_sf"/>
</dbReference>
<dbReference type="GO" id="GO:0003700">
    <property type="term" value="F:DNA-binding transcription factor activity"/>
    <property type="evidence" value="ECO:0007669"/>
    <property type="project" value="InterPro"/>
</dbReference>
<dbReference type="Pfam" id="PF12802">
    <property type="entry name" value="MarR_2"/>
    <property type="match status" value="1"/>
</dbReference>
<gene>
    <name evidence="5" type="ORF">D2A34_00240</name>
</gene>
<dbReference type="PROSITE" id="PS50995">
    <property type="entry name" value="HTH_MARR_2"/>
    <property type="match status" value="1"/>
</dbReference>
<keyword evidence="2" id="KW-0238">DNA-binding</keyword>
<proteinExistence type="predicted"/>
<protein>
    <submittedName>
        <fullName evidence="5">MarR family transcriptional regulator</fullName>
    </submittedName>
</protein>
<evidence type="ECO:0000256" key="2">
    <source>
        <dbReference type="ARBA" id="ARBA00023125"/>
    </source>
</evidence>
<keyword evidence="3" id="KW-0804">Transcription</keyword>
<evidence type="ECO:0000313" key="6">
    <source>
        <dbReference type="Proteomes" id="UP000265930"/>
    </source>
</evidence>
<dbReference type="Gene3D" id="1.10.10.10">
    <property type="entry name" value="Winged helix-like DNA-binding domain superfamily/Winged helix DNA-binding domain"/>
    <property type="match status" value="1"/>
</dbReference>
<dbReference type="InterPro" id="IPR000835">
    <property type="entry name" value="HTH_MarR-typ"/>
</dbReference>
<evidence type="ECO:0000259" key="4">
    <source>
        <dbReference type="PROSITE" id="PS50995"/>
    </source>
</evidence>
<organism evidence="5 6">
    <name type="scientific">Clostridium chromiireducens</name>
    <dbReference type="NCBI Taxonomy" id="225345"/>
    <lineage>
        <taxon>Bacteria</taxon>
        <taxon>Bacillati</taxon>
        <taxon>Bacillota</taxon>
        <taxon>Clostridia</taxon>
        <taxon>Eubacteriales</taxon>
        <taxon>Clostridiaceae</taxon>
        <taxon>Clostridium</taxon>
    </lineage>
</organism>